<keyword evidence="4" id="KW-1185">Reference proteome</keyword>
<dbReference type="eggNOG" id="ENOG5032QT1">
    <property type="taxonomic scope" value="Bacteria"/>
</dbReference>
<feature type="region of interest" description="Disordered" evidence="1">
    <location>
        <begin position="28"/>
        <end position="60"/>
    </location>
</feature>
<accession>W4F1M0</accession>
<comment type="caution">
    <text evidence="3">The sequence shown here is derived from an EMBL/GenBank/DDBJ whole genome shotgun (WGS) entry which is preliminary data.</text>
</comment>
<dbReference type="EMBL" id="ASQA01000013">
    <property type="protein sequence ID" value="ETT86217.1"/>
    <property type="molecule type" value="Genomic_DNA"/>
</dbReference>
<proteinExistence type="predicted"/>
<evidence type="ECO:0000256" key="1">
    <source>
        <dbReference type="SAM" id="MobiDB-lite"/>
    </source>
</evidence>
<sequence>MKAIGKVSSLLVIINLLFACSNDKAEVKTNDETNESKTQVQEVKDKNNNGEIEQNDTAENEVVKTNNALSEEEVLKAIKTQLKTDLSKILPSKLPLSKGKHLTATTKSSANYYEVVFMESDKPIAINNKALKNKQKATVIARLNVKKYANLTKSSEQIAFEDYSKLGGQEVDLGYGITGYQDAGAGSVFTSWNEGRWALNTRSLTTKGEQGVKLAKEATKFLETNTLPIPKPNGLVHLDVERSGNRITWQKEKVVYTIDQVKDPMKALEIATSFEK</sequence>
<feature type="chain" id="PRO_5004841263" description="Lipoprotein" evidence="2">
    <location>
        <begin position="26"/>
        <end position="276"/>
    </location>
</feature>
<dbReference type="RefSeq" id="WP_051448609.1">
    <property type="nucleotide sequence ID" value="NZ_ASQA01000013.1"/>
</dbReference>
<dbReference type="PATRIC" id="fig|1227360.4.peg.1193"/>
<evidence type="ECO:0000313" key="4">
    <source>
        <dbReference type="Proteomes" id="UP000019062"/>
    </source>
</evidence>
<keyword evidence="2" id="KW-0732">Signal</keyword>
<protein>
    <recommendedName>
        <fullName evidence="5">Lipoprotein</fullName>
    </recommendedName>
</protein>
<dbReference type="AlphaFoldDB" id="W4F1M0"/>
<evidence type="ECO:0000256" key="2">
    <source>
        <dbReference type="SAM" id="SignalP"/>
    </source>
</evidence>
<evidence type="ECO:0008006" key="5">
    <source>
        <dbReference type="Google" id="ProtNLM"/>
    </source>
</evidence>
<evidence type="ECO:0000313" key="3">
    <source>
        <dbReference type="EMBL" id="ETT86217.1"/>
    </source>
</evidence>
<gene>
    <name evidence="3" type="ORF">C176_05882</name>
</gene>
<reference evidence="3 4" key="1">
    <citation type="journal article" date="2014" name="BMC Genomics">
        <title>Genomic comparison of sporeforming bacilli isolated from milk.</title>
        <authorList>
            <person name="Moreno Switt A.I."/>
            <person name="Andrus A.D."/>
            <person name="Ranieri M.L."/>
            <person name="Orsi R.H."/>
            <person name="Ivy R."/>
            <person name="den Bakker H.C."/>
            <person name="Martin N.H."/>
            <person name="Wiedmann M."/>
            <person name="Boor K.J."/>
        </authorList>
    </citation>
    <scope>NUCLEOTIDE SEQUENCE [LARGE SCALE GENOMIC DNA]</scope>
    <source>
        <strain evidence="3 4">FSL R5-213</strain>
    </source>
</reference>
<dbReference type="PROSITE" id="PS51257">
    <property type="entry name" value="PROKAR_LIPOPROTEIN"/>
    <property type="match status" value="1"/>
</dbReference>
<dbReference type="Proteomes" id="UP000019062">
    <property type="component" value="Unassembled WGS sequence"/>
</dbReference>
<feature type="signal peptide" evidence="2">
    <location>
        <begin position="1"/>
        <end position="25"/>
    </location>
</feature>
<organism evidence="3 4">
    <name type="scientific">Viridibacillus arenosi FSL R5-213</name>
    <dbReference type="NCBI Taxonomy" id="1227360"/>
    <lineage>
        <taxon>Bacteria</taxon>
        <taxon>Bacillati</taxon>
        <taxon>Bacillota</taxon>
        <taxon>Bacilli</taxon>
        <taxon>Bacillales</taxon>
        <taxon>Caryophanaceae</taxon>
        <taxon>Viridibacillus</taxon>
    </lineage>
</organism>
<name>W4F1M0_9BACL</name>